<sequence>MPNVFLSSPPPPGLTFQNPSRLNPSCLSSLCSPKSPKPRTLSIKCSQSDTYGQQRSFSPNNGPSYPPQSGVGLPPKVFVGHSIYKGKAVLTVEPRAPEFVTLESGAFKIGREGNVFLQFAPAAGTRQYDWDRKQIFSLSATEIGTLISLGPTESCEFFHDPFIGRSDEGKVRKVLKVEPLSDGSGHLFNLSVLNMLINMEESIFVPVTKGEYAVLVSLFNFALPYLLGWNTLADSARPEDTRRLNNANPRSGVDYEWSR</sequence>
<dbReference type="Proteomes" id="UP000828048">
    <property type="component" value="Chromosome 3"/>
</dbReference>
<protein>
    <submittedName>
        <fullName evidence="1">Uncharacterized protein</fullName>
    </submittedName>
</protein>
<gene>
    <name evidence="1" type="ORF">Vadar_005548</name>
</gene>
<accession>A0ACB7YTA4</accession>
<reference evidence="1 2" key="1">
    <citation type="journal article" date="2021" name="Hortic Res">
        <title>High-quality reference genome and annotation aids understanding of berry development for evergreen blueberry (Vaccinium darrowii).</title>
        <authorList>
            <person name="Yu J."/>
            <person name="Hulse-Kemp A.M."/>
            <person name="Babiker E."/>
            <person name="Staton M."/>
        </authorList>
    </citation>
    <scope>NUCLEOTIDE SEQUENCE [LARGE SCALE GENOMIC DNA]</scope>
    <source>
        <strain evidence="2">cv. NJ 8807/NJ 8810</strain>
        <tissue evidence="1">Young leaf</tissue>
    </source>
</reference>
<dbReference type="EMBL" id="CM037153">
    <property type="protein sequence ID" value="KAH7856783.1"/>
    <property type="molecule type" value="Genomic_DNA"/>
</dbReference>
<organism evidence="1 2">
    <name type="scientific">Vaccinium darrowii</name>
    <dbReference type="NCBI Taxonomy" id="229202"/>
    <lineage>
        <taxon>Eukaryota</taxon>
        <taxon>Viridiplantae</taxon>
        <taxon>Streptophyta</taxon>
        <taxon>Embryophyta</taxon>
        <taxon>Tracheophyta</taxon>
        <taxon>Spermatophyta</taxon>
        <taxon>Magnoliopsida</taxon>
        <taxon>eudicotyledons</taxon>
        <taxon>Gunneridae</taxon>
        <taxon>Pentapetalae</taxon>
        <taxon>asterids</taxon>
        <taxon>Ericales</taxon>
        <taxon>Ericaceae</taxon>
        <taxon>Vaccinioideae</taxon>
        <taxon>Vaccinieae</taxon>
        <taxon>Vaccinium</taxon>
    </lineage>
</organism>
<comment type="caution">
    <text evidence="1">The sequence shown here is derived from an EMBL/GenBank/DDBJ whole genome shotgun (WGS) entry which is preliminary data.</text>
</comment>
<proteinExistence type="predicted"/>
<name>A0ACB7YTA4_9ERIC</name>
<evidence type="ECO:0000313" key="2">
    <source>
        <dbReference type="Proteomes" id="UP000828048"/>
    </source>
</evidence>
<keyword evidence="2" id="KW-1185">Reference proteome</keyword>
<evidence type="ECO:0000313" key="1">
    <source>
        <dbReference type="EMBL" id="KAH7856783.1"/>
    </source>
</evidence>